<dbReference type="Pfam" id="PF02656">
    <property type="entry name" value="DUF202"/>
    <property type="match status" value="1"/>
</dbReference>
<evidence type="ECO:0000256" key="5">
    <source>
        <dbReference type="SAM" id="Phobius"/>
    </source>
</evidence>
<comment type="caution">
    <text evidence="7">The sequence shown here is derived from an EMBL/GenBank/DDBJ whole genome shotgun (WGS) entry which is preliminary data.</text>
</comment>
<gene>
    <name evidence="7" type="ORF">GCM10023346_47430</name>
</gene>
<dbReference type="Proteomes" id="UP001500200">
    <property type="component" value="Unassembled WGS sequence"/>
</dbReference>
<accession>A0ABP9SSD7</accession>
<dbReference type="EMBL" id="BAABKK010000038">
    <property type="protein sequence ID" value="GAA5201911.1"/>
    <property type="molecule type" value="Genomic_DNA"/>
</dbReference>
<dbReference type="RefSeq" id="WP_345453491.1">
    <property type="nucleotide sequence ID" value="NZ_BAABKK010000038.1"/>
</dbReference>
<evidence type="ECO:0000256" key="4">
    <source>
        <dbReference type="ARBA" id="ARBA00023136"/>
    </source>
</evidence>
<comment type="subcellular location">
    <subcellularLocation>
        <location evidence="1">Endomembrane system</location>
        <topology evidence="1">Multi-pass membrane protein</topology>
    </subcellularLocation>
</comment>
<keyword evidence="2 5" id="KW-0812">Transmembrane</keyword>
<name>A0ABP9SSD7_9MICC</name>
<evidence type="ECO:0000256" key="3">
    <source>
        <dbReference type="ARBA" id="ARBA00022989"/>
    </source>
</evidence>
<evidence type="ECO:0000256" key="1">
    <source>
        <dbReference type="ARBA" id="ARBA00004127"/>
    </source>
</evidence>
<proteinExistence type="predicted"/>
<organism evidence="7 8">
    <name type="scientific">Arthrobacter gyeryongensis</name>
    <dbReference type="NCBI Taxonomy" id="1650592"/>
    <lineage>
        <taxon>Bacteria</taxon>
        <taxon>Bacillati</taxon>
        <taxon>Actinomycetota</taxon>
        <taxon>Actinomycetes</taxon>
        <taxon>Micrococcales</taxon>
        <taxon>Micrococcaceae</taxon>
        <taxon>Arthrobacter</taxon>
    </lineage>
</organism>
<keyword evidence="8" id="KW-1185">Reference proteome</keyword>
<keyword evidence="3 5" id="KW-1133">Transmembrane helix</keyword>
<feature type="domain" description="DUF202" evidence="6">
    <location>
        <begin position="13"/>
        <end position="75"/>
    </location>
</feature>
<sequence length="115" mass="12421">MPSRRYTPPHGDAGLQPERTELAWGRTTLSMMAAAAVFLRWMPHHGWFVGALVAASVLTALAINRTRKRRFHRAIHGINQEAITPDIASTAAVAASVVVLAGLGIFTVLLLPAEQ</sequence>
<keyword evidence="4 5" id="KW-0472">Membrane</keyword>
<feature type="transmembrane region" description="Helical" evidence="5">
    <location>
        <begin position="47"/>
        <end position="66"/>
    </location>
</feature>
<evidence type="ECO:0000256" key="2">
    <source>
        <dbReference type="ARBA" id="ARBA00022692"/>
    </source>
</evidence>
<feature type="transmembrane region" description="Helical" evidence="5">
    <location>
        <begin position="87"/>
        <end position="111"/>
    </location>
</feature>
<protein>
    <submittedName>
        <fullName evidence="7">DUF202 domain-containing protein</fullName>
    </submittedName>
</protein>
<evidence type="ECO:0000313" key="7">
    <source>
        <dbReference type="EMBL" id="GAA5201911.1"/>
    </source>
</evidence>
<reference evidence="8" key="1">
    <citation type="journal article" date="2019" name="Int. J. Syst. Evol. Microbiol.">
        <title>The Global Catalogue of Microorganisms (GCM) 10K type strain sequencing project: providing services to taxonomists for standard genome sequencing and annotation.</title>
        <authorList>
            <consortium name="The Broad Institute Genomics Platform"/>
            <consortium name="The Broad Institute Genome Sequencing Center for Infectious Disease"/>
            <person name="Wu L."/>
            <person name="Ma J."/>
        </authorList>
    </citation>
    <scope>NUCLEOTIDE SEQUENCE [LARGE SCALE GENOMIC DNA]</scope>
    <source>
        <strain evidence="8">JCM 18514</strain>
    </source>
</reference>
<evidence type="ECO:0000313" key="8">
    <source>
        <dbReference type="Proteomes" id="UP001500200"/>
    </source>
</evidence>
<evidence type="ECO:0000259" key="6">
    <source>
        <dbReference type="Pfam" id="PF02656"/>
    </source>
</evidence>
<dbReference type="InterPro" id="IPR003807">
    <property type="entry name" value="DUF202"/>
</dbReference>